<sequence length="279" mass="30464">MCDCDSDSVDSYYETVLKLTKEAGKLINEKIKIRNKKREIKSSNIDLVTETDQAVEKLLIDGLSKEFTTHKFIGEETVSSGGALELTDAPTWIIDPIDGTLNFVHSYPHSCVSIALFINKVPEIGIIFNPMLNQLFTARKGQGAFLNGEPIHVSDTKELSEALLMLEGGTSQEPERMNAVCENVKNLLPVVHGLRSLGSAALNMAMVAAGGSDAYFEFGIHIWDIAAGELIVREAGGVVIDPDGGDLKRFSRRVLCASTQELAEKLARKLVQVYPEPDA</sequence>
<dbReference type="EMBL" id="OU900100">
    <property type="protein sequence ID" value="CAG9863877.1"/>
    <property type="molecule type" value="Genomic_DNA"/>
</dbReference>
<dbReference type="OrthoDB" id="10254945at2759"/>
<dbReference type="PROSITE" id="PS00630">
    <property type="entry name" value="IMP_2"/>
    <property type="match status" value="1"/>
</dbReference>
<evidence type="ECO:0000256" key="9">
    <source>
        <dbReference type="RuleBase" id="RU364068"/>
    </source>
</evidence>
<keyword evidence="5 8" id="KW-0479">Metal-binding</keyword>
<evidence type="ECO:0000256" key="7">
    <source>
        <dbReference type="ARBA" id="ARBA00022842"/>
    </source>
</evidence>
<dbReference type="InterPro" id="IPR020550">
    <property type="entry name" value="Inositol_monophosphatase_CS"/>
</dbReference>
<comment type="cofactor">
    <cofactor evidence="2 8 9">
        <name>Mg(2+)</name>
        <dbReference type="ChEBI" id="CHEBI:18420"/>
    </cofactor>
</comment>
<dbReference type="Gene3D" id="3.30.540.10">
    <property type="entry name" value="Fructose-1,6-Bisphosphatase, subunit A, domain 1"/>
    <property type="match status" value="1"/>
</dbReference>
<dbReference type="Pfam" id="PF00459">
    <property type="entry name" value="Inositol_P"/>
    <property type="match status" value="1"/>
</dbReference>
<dbReference type="InterPro" id="IPR000760">
    <property type="entry name" value="Inositol_monophosphatase-like"/>
</dbReference>
<dbReference type="AlphaFoldDB" id="A0A9N9TWW3"/>
<reference evidence="10" key="1">
    <citation type="submission" date="2022-01" db="EMBL/GenBank/DDBJ databases">
        <authorList>
            <person name="King R."/>
        </authorList>
    </citation>
    <scope>NUCLEOTIDE SEQUENCE</scope>
</reference>
<evidence type="ECO:0000256" key="1">
    <source>
        <dbReference type="ARBA" id="ARBA00001033"/>
    </source>
</evidence>
<dbReference type="EC" id="3.1.3.25" evidence="9"/>
<protein>
    <recommendedName>
        <fullName evidence="9">Inositol-1-monophosphatase</fullName>
        <ecNumber evidence="9">3.1.3.25</ecNumber>
    </recommendedName>
</protein>
<evidence type="ECO:0000313" key="10">
    <source>
        <dbReference type="EMBL" id="CAG9863877.1"/>
    </source>
</evidence>
<feature type="binding site" evidence="8">
    <location>
        <position position="75"/>
    </location>
    <ligand>
        <name>Mg(2+)</name>
        <dbReference type="ChEBI" id="CHEBI:18420"/>
        <label>1</label>
        <note>catalytic</note>
    </ligand>
</feature>
<dbReference type="CDD" id="cd01639">
    <property type="entry name" value="IMPase"/>
    <property type="match status" value="1"/>
</dbReference>
<dbReference type="PRINTS" id="PR00378">
    <property type="entry name" value="LIIMPHPHTASE"/>
</dbReference>
<organism evidence="10 11">
    <name type="scientific">Phyllotreta striolata</name>
    <name type="common">Striped flea beetle</name>
    <name type="synonym">Crioceris striolata</name>
    <dbReference type="NCBI Taxonomy" id="444603"/>
    <lineage>
        <taxon>Eukaryota</taxon>
        <taxon>Metazoa</taxon>
        <taxon>Ecdysozoa</taxon>
        <taxon>Arthropoda</taxon>
        <taxon>Hexapoda</taxon>
        <taxon>Insecta</taxon>
        <taxon>Pterygota</taxon>
        <taxon>Neoptera</taxon>
        <taxon>Endopterygota</taxon>
        <taxon>Coleoptera</taxon>
        <taxon>Polyphaga</taxon>
        <taxon>Cucujiformia</taxon>
        <taxon>Chrysomeloidea</taxon>
        <taxon>Chrysomelidae</taxon>
        <taxon>Galerucinae</taxon>
        <taxon>Alticini</taxon>
        <taxon>Phyllotreta</taxon>
    </lineage>
</organism>
<gene>
    <name evidence="10" type="ORF">PHYEVI_LOCUS10154</name>
</gene>
<evidence type="ECO:0000256" key="8">
    <source>
        <dbReference type="PIRSR" id="PIRSR600760-2"/>
    </source>
</evidence>
<dbReference type="FunFam" id="3.30.540.10:FF:000004">
    <property type="entry name" value="Inositol-1-monophosphatase"/>
    <property type="match status" value="1"/>
</dbReference>
<keyword evidence="11" id="KW-1185">Reference proteome</keyword>
<evidence type="ECO:0000256" key="3">
    <source>
        <dbReference type="ARBA" id="ARBA00005152"/>
    </source>
</evidence>
<evidence type="ECO:0000256" key="5">
    <source>
        <dbReference type="ARBA" id="ARBA00022723"/>
    </source>
</evidence>
<dbReference type="Gene3D" id="3.40.190.80">
    <property type="match status" value="1"/>
</dbReference>
<dbReference type="SUPFAM" id="SSF56655">
    <property type="entry name" value="Carbohydrate phosphatase"/>
    <property type="match status" value="1"/>
</dbReference>
<dbReference type="GO" id="GO:0046854">
    <property type="term" value="P:phosphatidylinositol phosphate biosynthetic process"/>
    <property type="evidence" value="ECO:0007669"/>
    <property type="project" value="InterPro"/>
</dbReference>
<accession>A0A9N9TWW3</accession>
<dbReference type="PRINTS" id="PR00377">
    <property type="entry name" value="IMPHPHTASES"/>
</dbReference>
<evidence type="ECO:0000256" key="6">
    <source>
        <dbReference type="ARBA" id="ARBA00022801"/>
    </source>
</evidence>
<evidence type="ECO:0000313" key="11">
    <source>
        <dbReference type="Proteomes" id="UP001153712"/>
    </source>
</evidence>
<dbReference type="GO" id="GO:0008934">
    <property type="term" value="F:inositol monophosphate 1-phosphatase activity"/>
    <property type="evidence" value="ECO:0007669"/>
    <property type="project" value="InterPro"/>
</dbReference>
<proteinExistence type="inferred from homology"/>
<comment type="similarity">
    <text evidence="4 9">Belongs to the inositol monophosphatase superfamily.</text>
</comment>
<feature type="binding site" evidence="8">
    <location>
        <position position="224"/>
    </location>
    <ligand>
        <name>Mg(2+)</name>
        <dbReference type="ChEBI" id="CHEBI:18420"/>
        <label>1</label>
        <note>catalytic</note>
    </ligand>
</feature>
<dbReference type="GO" id="GO:0046872">
    <property type="term" value="F:metal ion binding"/>
    <property type="evidence" value="ECO:0007669"/>
    <property type="project" value="UniProtKB-KW"/>
</dbReference>
<name>A0A9N9TWW3_PHYSR</name>
<evidence type="ECO:0000256" key="2">
    <source>
        <dbReference type="ARBA" id="ARBA00001946"/>
    </source>
</evidence>
<keyword evidence="6 9" id="KW-0378">Hydrolase</keyword>
<feature type="binding site" evidence="8">
    <location>
        <position position="95"/>
    </location>
    <ligand>
        <name>Mg(2+)</name>
        <dbReference type="ChEBI" id="CHEBI:18420"/>
        <label>1</label>
        <note>catalytic</note>
    </ligand>
</feature>
<dbReference type="PANTHER" id="PTHR20854:SF4">
    <property type="entry name" value="INOSITOL-1-MONOPHOSPHATASE-RELATED"/>
    <property type="match status" value="1"/>
</dbReference>
<comment type="catalytic activity">
    <reaction evidence="1 9">
        <text>a myo-inositol phosphate + H2O = myo-inositol + phosphate</text>
        <dbReference type="Rhea" id="RHEA:24056"/>
        <dbReference type="ChEBI" id="CHEBI:15377"/>
        <dbReference type="ChEBI" id="CHEBI:17268"/>
        <dbReference type="ChEBI" id="CHEBI:43474"/>
        <dbReference type="ChEBI" id="CHEBI:84139"/>
        <dbReference type="EC" id="3.1.3.25"/>
    </reaction>
</comment>
<dbReference type="PROSITE" id="PS00629">
    <property type="entry name" value="IMP_1"/>
    <property type="match status" value="1"/>
</dbReference>
<comment type="pathway">
    <text evidence="3 9">Polyol metabolism; myo-inositol biosynthesis; myo-inositol from D-glucose 6-phosphate: step 2/2.</text>
</comment>
<dbReference type="GO" id="GO:0006020">
    <property type="term" value="P:inositol metabolic process"/>
    <property type="evidence" value="ECO:0007669"/>
    <property type="project" value="TreeGrafter"/>
</dbReference>
<feature type="binding site" evidence="8">
    <location>
        <position position="98"/>
    </location>
    <ligand>
        <name>Mg(2+)</name>
        <dbReference type="ChEBI" id="CHEBI:18420"/>
        <label>1</label>
        <note>catalytic</note>
    </ligand>
</feature>
<feature type="binding site" evidence="8">
    <location>
        <position position="97"/>
    </location>
    <ligand>
        <name>Mg(2+)</name>
        <dbReference type="ChEBI" id="CHEBI:18420"/>
        <label>1</label>
        <note>catalytic</note>
    </ligand>
</feature>
<dbReference type="InterPro" id="IPR020552">
    <property type="entry name" value="Inositol_monoPase_Li-sen"/>
</dbReference>
<dbReference type="FunFam" id="3.40.190.80:FF:000002">
    <property type="entry name" value="Inositol-1-monophosphatase"/>
    <property type="match status" value="1"/>
</dbReference>
<dbReference type="GO" id="GO:0007165">
    <property type="term" value="P:signal transduction"/>
    <property type="evidence" value="ECO:0007669"/>
    <property type="project" value="TreeGrafter"/>
</dbReference>
<dbReference type="InterPro" id="IPR033942">
    <property type="entry name" value="IMPase"/>
</dbReference>
<dbReference type="Proteomes" id="UP001153712">
    <property type="component" value="Chromosome 7"/>
</dbReference>
<dbReference type="PANTHER" id="PTHR20854">
    <property type="entry name" value="INOSITOL MONOPHOSPHATASE"/>
    <property type="match status" value="1"/>
</dbReference>
<evidence type="ECO:0000256" key="4">
    <source>
        <dbReference type="ARBA" id="ARBA00009759"/>
    </source>
</evidence>
<dbReference type="InterPro" id="IPR020583">
    <property type="entry name" value="Inositol_monoP_metal-BS"/>
</dbReference>
<keyword evidence="7 8" id="KW-0460">Magnesium</keyword>